<dbReference type="EMBL" id="JAMTCO010000021">
    <property type="protein sequence ID" value="MCP2274147.1"/>
    <property type="molecule type" value="Genomic_DNA"/>
</dbReference>
<evidence type="ECO:0000313" key="1">
    <source>
        <dbReference type="EMBL" id="MCP2274147.1"/>
    </source>
</evidence>
<protein>
    <submittedName>
        <fullName evidence="1">Uncharacterized protein</fullName>
    </submittedName>
</protein>
<name>A0ABT1INA0_9PSEU</name>
<keyword evidence="2" id="KW-1185">Reference proteome</keyword>
<reference evidence="1 2" key="1">
    <citation type="submission" date="2022-06" db="EMBL/GenBank/DDBJ databases">
        <title>Genomic Encyclopedia of Archaeal and Bacterial Type Strains, Phase II (KMG-II): from individual species to whole genera.</title>
        <authorList>
            <person name="Goeker M."/>
        </authorList>
    </citation>
    <scope>NUCLEOTIDE SEQUENCE [LARGE SCALE GENOMIC DNA]</scope>
    <source>
        <strain evidence="1 2">DSM 44255</strain>
    </source>
</reference>
<sequence>MGENQAVFVTLKLAGGHFGSDDERKVIRALEHDISAAIDAAGTGEYDGDEFGGGEVVLYMYGPDADALFATVEPLLRREPRFPGHAIVRYGESGTATPRRQVDL</sequence>
<comment type="caution">
    <text evidence="1">The sequence shown here is derived from an EMBL/GenBank/DDBJ whole genome shotgun (WGS) entry which is preliminary data.</text>
</comment>
<dbReference type="Proteomes" id="UP001205185">
    <property type="component" value="Unassembled WGS sequence"/>
</dbReference>
<organism evidence="1 2">
    <name type="scientific">Actinokineospora diospyrosa</name>
    <dbReference type="NCBI Taxonomy" id="103728"/>
    <lineage>
        <taxon>Bacteria</taxon>
        <taxon>Bacillati</taxon>
        <taxon>Actinomycetota</taxon>
        <taxon>Actinomycetes</taxon>
        <taxon>Pseudonocardiales</taxon>
        <taxon>Pseudonocardiaceae</taxon>
        <taxon>Actinokineospora</taxon>
    </lineage>
</organism>
<accession>A0ABT1INA0</accession>
<dbReference type="RefSeq" id="WP_253891415.1">
    <property type="nucleotide sequence ID" value="NZ_BAAAVB010000023.1"/>
</dbReference>
<evidence type="ECO:0000313" key="2">
    <source>
        <dbReference type="Proteomes" id="UP001205185"/>
    </source>
</evidence>
<proteinExistence type="predicted"/>
<gene>
    <name evidence="1" type="ORF">LV75_006681</name>
</gene>